<evidence type="ECO:0000313" key="1">
    <source>
        <dbReference type="EMBL" id="OMJ94386.1"/>
    </source>
</evidence>
<protein>
    <submittedName>
        <fullName evidence="1">Uncharacterized protein</fullName>
    </submittedName>
</protein>
<dbReference type="Proteomes" id="UP000187209">
    <property type="component" value="Unassembled WGS sequence"/>
</dbReference>
<proteinExistence type="predicted"/>
<reference evidence="1 2" key="1">
    <citation type="submission" date="2016-11" db="EMBL/GenBank/DDBJ databases">
        <title>The macronuclear genome of Stentor coeruleus: a giant cell with tiny introns.</title>
        <authorList>
            <person name="Slabodnick M."/>
            <person name="Ruby J.G."/>
            <person name="Reiff S.B."/>
            <person name="Swart E.C."/>
            <person name="Gosai S."/>
            <person name="Prabakaran S."/>
            <person name="Witkowska E."/>
            <person name="Larue G.E."/>
            <person name="Fisher S."/>
            <person name="Freeman R.M."/>
            <person name="Gunawardena J."/>
            <person name="Chu W."/>
            <person name="Stover N.A."/>
            <person name="Gregory B.D."/>
            <person name="Nowacki M."/>
            <person name="Derisi J."/>
            <person name="Roy S.W."/>
            <person name="Marshall W.F."/>
            <person name="Sood P."/>
        </authorList>
    </citation>
    <scope>NUCLEOTIDE SEQUENCE [LARGE SCALE GENOMIC DNA]</scope>
    <source>
        <strain evidence="1">WM001</strain>
    </source>
</reference>
<dbReference type="AlphaFoldDB" id="A0A1R2CZF6"/>
<comment type="caution">
    <text evidence="1">The sequence shown here is derived from an EMBL/GenBank/DDBJ whole genome shotgun (WGS) entry which is preliminary data.</text>
</comment>
<organism evidence="1 2">
    <name type="scientific">Stentor coeruleus</name>
    <dbReference type="NCBI Taxonomy" id="5963"/>
    <lineage>
        <taxon>Eukaryota</taxon>
        <taxon>Sar</taxon>
        <taxon>Alveolata</taxon>
        <taxon>Ciliophora</taxon>
        <taxon>Postciliodesmatophora</taxon>
        <taxon>Heterotrichea</taxon>
        <taxon>Heterotrichida</taxon>
        <taxon>Stentoridae</taxon>
        <taxon>Stentor</taxon>
    </lineage>
</organism>
<sequence>MEVDSFQNERKIGFKAVHPKVINILMKMKVPSPTRLVSDILQPITGSLAELQRDAPKGILGFSPMKTEKKAVTLNLSLNRMKNRRGDMNK</sequence>
<dbReference type="EMBL" id="MPUH01000027">
    <property type="protein sequence ID" value="OMJ94386.1"/>
    <property type="molecule type" value="Genomic_DNA"/>
</dbReference>
<keyword evidence="2" id="KW-1185">Reference proteome</keyword>
<gene>
    <name evidence="1" type="ORF">SteCoe_2433</name>
</gene>
<evidence type="ECO:0000313" key="2">
    <source>
        <dbReference type="Proteomes" id="UP000187209"/>
    </source>
</evidence>
<name>A0A1R2CZF6_9CILI</name>
<accession>A0A1R2CZF6</accession>